<comment type="caution">
    <text evidence="2">The sequence shown here is derived from an EMBL/GenBank/DDBJ whole genome shotgun (WGS) entry which is preliminary data.</text>
</comment>
<gene>
    <name evidence="2" type="ORF">PM738_01145</name>
</gene>
<dbReference type="InterPro" id="IPR007345">
    <property type="entry name" value="Polysacch_pyruvyl_Trfase"/>
</dbReference>
<keyword evidence="2" id="KW-0808">Transferase</keyword>
<dbReference type="Pfam" id="PF04230">
    <property type="entry name" value="PS_pyruv_trans"/>
    <property type="match status" value="1"/>
</dbReference>
<feature type="domain" description="Polysaccharide pyruvyl transferase" evidence="1">
    <location>
        <begin position="10"/>
        <end position="148"/>
    </location>
</feature>
<sequence length="200" mass="23689">PSIGGDRISNKDKFKEELRKFKKLSCREKENIEELKQLANKEVVHLMDPTLAISKKEWENLLLNSKLKFKNKYIFEFILGSSDTNFCKNELKNIDIINVLNKNDFHYFSGPIEFIDLIKNAELIITDSFHCTVFSIIFRKNFVVLNRDTHNMGNRIKNLLEYFSIPCNDKNIYIPSKIVDYDKKIRLIRESWSKYIETIN</sequence>
<protein>
    <submittedName>
        <fullName evidence="2">Polysaccharide pyruvyl transferase family protein</fullName>
    </submittedName>
</protein>
<dbReference type="AlphaFoldDB" id="A0AB35IGJ0"/>
<feature type="non-terminal residue" evidence="2">
    <location>
        <position position="1"/>
    </location>
</feature>
<dbReference type="Proteomes" id="UP001211987">
    <property type="component" value="Unassembled WGS sequence"/>
</dbReference>
<proteinExistence type="predicted"/>
<accession>A0AB35IGJ0</accession>
<dbReference type="EMBL" id="JAQLKE010000001">
    <property type="protein sequence ID" value="MDB7082393.1"/>
    <property type="molecule type" value="Genomic_DNA"/>
</dbReference>
<evidence type="ECO:0000313" key="2">
    <source>
        <dbReference type="EMBL" id="MDB7082393.1"/>
    </source>
</evidence>
<evidence type="ECO:0000259" key="1">
    <source>
        <dbReference type="Pfam" id="PF04230"/>
    </source>
</evidence>
<name>A0AB35IGJ0_9FIRM</name>
<organism evidence="2 3">
    <name type="scientific">Thomasclavelia ramosa</name>
    <dbReference type="NCBI Taxonomy" id="1547"/>
    <lineage>
        <taxon>Bacteria</taxon>
        <taxon>Bacillati</taxon>
        <taxon>Bacillota</taxon>
        <taxon>Erysipelotrichia</taxon>
        <taxon>Erysipelotrichales</taxon>
        <taxon>Coprobacillaceae</taxon>
        <taxon>Thomasclavelia</taxon>
    </lineage>
</organism>
<evidence type="ECO:0000313" key="3">
    <source>
        <dbReference type="Proteomes" id="UP001211987"/>
    </source>
</evidence>
<dbReference type="RefSeq" id="WP_272018634.1">
    <property type="nucleotide sequence ID" value="NZ_JAQLKE010000001.1"/>
</dbReference>
<dbReference type="GO" id="GO:0016740">
    <property type="term" value="F:transferase activity"/>
    <property type="evidence" value="ECO:0007669"/>
    <property type="project" value="UniProtKB-KW"/>
</dbReference>
<reference evidence="2" key="1">
    <citation type="submission" date="2023-01" db="EMBL/GenBank/DDBJ databases">
        <title>Human gut microbiome strain richness.</title>
        <authorList>
            <person name="Chen-Liaw A."/>
        </authorList>
    </citation>
    <scope>NUCLEOTIDE SEQUENCE</scope>
    <source>
        <strain evidence="2">1001217st2_G6_1001217B_191108</strain>
    </source>
</reference>